<dbReference type="GO" id="GO:0004984">
    <property type="term" value="F:olfactory receptor activity"/>
    <property type="evidence" value="ECO:0007669"/>
    <property type="project" value="InterPro"/>
</dbReference>
<protein>
    <recommendedName>
        <fullName evidence="9">G-protein coupled receptors family 1 profile domain-containing protein</fullName>
    </recommendedName>
</protein>
<feature type="transmembrane region" description="Helical" evidence="8">
    <location>
        <begin position="237"/>
        <end position="260"/>
    </location>
</feature>
<reference evidence="10" key="1">
    <citation type="submission" date="2025-08" db="UniProtKB">
        <authorList>
            <consortium name="Ensembl"/>
        </authorList>
    </citation>
    <scope>IDENTIFICATION</scope>
</reference>
<dbReference type="InterPro" id="IPR000276">
    <property type="entry name" value="GPCR_Rhodpsn"/>
</dbReference>
<evidence type="ECO:0000256" key="3">
    <source>
        <dbReference type="ARBA" id="ARBA00022989"/>
    </source>
</evidence>
<dbReference type="Pfam" id="PF13853">
    <property type="entry name" value="7tm_4"/>
    <property type="match status" value="1"/>
</dbReference>
<evidence type="ECO:0000256" key="6">
    <source>
        <dbReference type="ARBA" id="ARBA00023170"/>
    </source>
</evidence>
<keyword evidence="6" id="KW-0675">Receptor</keyword>
<feature type="domain" description="G-protein coupled receptors family 1 profile" evidence="9">
    <location>
        <begin position="41"/>
        <end position="290"/>
    </location>
</feature>
<dbReference type="InterPro" id="IPR017452">
    <property type="entry name" value="GPCR_Rhodpsn_7TM"/>
</dbReference>
<keyword evidence="5 8" id="KW-0472">Membrane</keyword>
<evidence type="ECO:0000256" key="2">
    <source>
        <dbReference type="ARBA" id="ARBA00022692"/>
    </source>
</evidence>
<feature type="transmembrane region" description="Helical" evidence="8">
    <location>
        <begin position="197"/>
        <end position="225"/>
    </location>
</feature>
<dbReference type="Ensembl" id="ENSLLET00000006910.1">
    <property type="protein sequence ID" value="ENSLLEP00000006638.1"/>
    <property type="gene ID" value="ENSLLEG00000004178.1"/>
</dbReference>
<evidence type="ECO:0000256" key="4">
    <source>
        <dbReference type="ARBA" id="ARBA00023040"/>
    </source>
</evidence>
<name>A0A8C5M208_9ANUR</name>
<dbReference type="SUPFAM" id="SSF81321">
    <property type="entry name" value="Family A G protein-coupled receptor-like"/>
    <property type="match status" value="1"/>
</dbReference>
<dbReference type="PRINTS" id="PR00245">
    <property type="entry name" value="OLFACTORYR"/>
</dbReference>
<dbReference type="PRINTS" id="PR00237">
    <property type="entry name" value="GPCRRHODOPSN"/>
</dbReference>
<dbReference type="OrthoDB" id="9975554at2759"/>
<evidence type="ECO:0000256" key="8">
    <source>
        <dbReference type="SAM" id="Phobius"/>
    </source>
</evidence>
<accession>A0A8C5M208</accession>
<keyword evidence="7" id="KW-0807">Transducer</keyword>
<organism evidence="10 11">
    <name type="scientific">Leptobrachium leishanense</name>
    <name type="common">Leishan spiny toad</name>
    <dbReference type="NCBI Taxonomy" id="445787"/>
    <lineage>
        <taxon>Eukaryota</taxon>
        <taxon>Metazoa</taxon>
        <taxon>Chordata</taxon>
        <taxon>Craniata</taxon>
        <taxon>Vertebrata</taxon>
        <taxon>Euteleostomi</taxon>
        <taxon>Amphibia</taxon>
        <taxon>Batrachia</taxon>
        <taxon>Anura</taxon>
        <taxon>Pelobatoidea</taxon>
        <taxon>Megophryidae</taxon>
        <taxon>Leptobrachium</taxon>
    </lineage>
</organism>
<sequence>MRRDFRNSVTEFVLTGITKSHDLQIFLFLLFLFVYFFTIFGNAGIIFLVFHNANLHTPMYFFISSLSFLDLCYSSDITPKMLVDFLSEKKVISYIGCFLQLFFFVAFGCTESLLFAVMSYDRHVAISNPLNYNMVMQSKTCIALVSGAYTAGSLVALIETCCTFRLSFCASNILHHFVCDFPQLMTISCTDTAINELILFIFASSVTMSSILVIVISYFSIFMAIAKIKNSLGRKKAFSTCSSHISAVTIFYSTVFYVYLTPKSISSAQSGLIATVFYTTVIPMLNPIIYSFRNKDIKVDITLMTSLSLMIHYNVF</sequence>
<feature type="transmembrane region" description="Helical" evidence="8">
    <location>
        <begin position="141"/>
        <end position="158"/>
    </location>
</feature>
<feature type="transmembrane region" description="Helical" evidence="8">
    <location>
        <begin position="25"/>
        <end position="50"/>
    </location>
</feature>
<evidence type="ECO:0000259" key="9">
    <source>
        <dbReference type="PROSITE" id="PS50262"/>
    </source>
</evidence>
<feature type="transmembrane region" description="Helical" evidence="8">
    <location>
        <begin position="272"/>
        <end position="290"/>
    </location>
</feature>
<dbReference type="PROSITE" id="PS50262">
    <property type="entry name" value="G_PROTEIN_RECEP_F1_2"/>
    <property type="match status" value="1"/>
</dbReference>
<dbReference type="AlphaFoldDB" id="A0A8C5M208"/>
<keyword evidence="3 8" id="KW-1133">Transmembrane helix</keyword>
<feature type="transmembrane region" description="Helical" evidence="8">
    <location>
        <begin position="91"/>
        <end position="120"/>
    </location>
</feature>
<evidence type="ECO:0000256" key="7">
    <source>
        <dbReference type="ARBA" id="ARBA00023224"/>
    </source>
</evidence>
<evidence type="ECO:0000256" key="5">
    <source>
        <dbReference type="ARBA" id="ARBA00023136"/>
    </source>
</evidence>
<dbReference type="Gene3D" id="1.20.1070.10">
    <property type="entry name" value="Rhodopsin 7-helix transmembrane proteins"/>
    <property type="match status" value="1"/>
</dbReference>
<dbReference type="GO" id="GO:0016020">
    <property type="term" value="C:membrane"/>
    <property type="evidence" value="ECO:0007669"/>
    <property type="project" value="UniProtKB-SubCell"/>
</dbReference>
<dbReference type="Proteomes" id="UP000694569">
    <property type="component" value="Unplaced"/>
</dbReference>
<dbReference type="GeneTree" id="ENSGT01120000271834"/>
<dbReference type="PANTHER" id="PTHR48018">
    <property type="entry name" value="OLFACTORY RECEPTOR"/>
    <property type="match status" value="1"/>
</dbReference>
<proteinExistence type="predicted"/>
<keyword evidence="4" id="KW-0297">G-protein coupled receptor</keyword>
<comment type="subcellular location">
    <subcellularLocation>
        <location evidence="1">Membrane</location>
        <topology evidence="1">Multi-pass membrane protein</topology>
    </subcellularLocation>
</comment>
<evidence type="ECO:0000313" key="11">
    <source>
        <dbReference type="Proteomes" id="UP000694569"/>
    </source>
</evidence>
<keyword evidence="2 8" id="KW-0812">Transmembrane</keyword>
<evidence type="ECO:0000256" key="1">
    <source>
        <dbReference type="ARBA" id="ARBA00004141"/>
    </source>
</evidence>
<dbReference type="GO" id="GO:0004930">
    <property type="term" value="F:G protein-coupled receptor activity"/>
    <property type="evidence" value="ECO:0007669"/>
    <property type="project" value="UniProtKB-KW"/>
</dbReference>
<evidence type="ECO:0000313" key="10">
    <source>
        <dbReference type="Ensembl" id="ENSLLEP00000006638.1"/>
    </source>
</evidence>
<keyword evidence="11" id="KW-1185">Reference proteome</keyword>
<dbReference type="InterPro" id="IPR000725">
    <property type="entry name" value="Olfact_rcpt"/>
</dbReference>
<reference evidence="10" key="2">
    <citation type="submission" date="2025-09" db="UniProtKB">
        <authorList>
            <consortium name="Ensembl"/>
        </authorList>
    </citation>
    <scope>IDENTIFICATION</scope>
</reference>